<evidence type="ECO:0008006" key="5">
    <source>
        <dbReference type="Google" id="ProtNLM"/>
    </source>
</evidence>
<accession>A0A7R8XH40</accession>
<evidence type="ECO:0000313" key="3">
    <source>
        <dbReference type="EMBL" id="CAD7247107.1"/>
    </source>
</evidence>
<sequence length="156" mass="16776">MDYPAGDLILRGAGSDGGNRAACGCSTSFLFLFTGLLLIVTGQIQDKEGGSQETLTYLGIAFILSGVFHFFYFLFKTRHTREDEIDVEGELHGIRGGSERIFTISGNPNAPGTPKPPPYSVAVEDPPPSYEEAVLPHMDDSDSPAVDQMENSSSVT</sequence>
<dbReference type="AlphaFoldDB" id="A0A7R8XH40"/>
<dbReference type="EMBL" id="LR900855">
    <property type="protein sequence ID" value="CAD7247107.1"/>
    <property type="molecule type" value="Genomic_DNA"/>
</dbReference>
<feature type="transmembrane region" description="Helical" evidence="2">
    <location>
        <begin position="56"/>
        <end position="75"/>
    </location>
</feature>
<keyword evidence="2" id="KW-0472">Membrane</keyword>
<keyword evidence="2" id="KW-0812">Transmembrane</keyword>
<keyword evidence="2" id="KW-1133">Transmembrane helix</keyword>
<organism evidence="3">
    <name type="scientific">Darwinula stevensoni</name>
    <dbReference type="NCBI Taxonomy" id="69355"/>
    <lineage>
        <taxon>Eukaryota</taxon>
        <taxon>Metazoa</taxon>
        <taxon>Ecdysozoa</taxon>
        <taxon>Arthropoda</taxon>
        <taxon>Crustacea</taxon>
        <taxon>Oligostraca</taxon>
        <taxon>Ostracoda</taxon>
        <taxon>Podocopa</taxon>
        <taxon>Podocopida</taxon>
        <taxon>Darwinulocopina</taxon>
        <taxon>Darwinuloidea</taxon>
        <taxon>Darwinulidae</taxon>
        <taxon>Darwinula</taxon>
    </lineage>
</organism>
<feature type="region of interest" description="Disordered" evidence="1">
    <location>
        <begin position="102"/>
        <end position="156"/>
    </location>
</feature>
<protein>
    <recommendedName>
        <fullName evidence="5">Transmembrane protein</fullName>
    </recommendedName>
</protein>
<feature type="compositionally biased region" description="Pro residues" evidence="1">
    <location>
        <begin position="111"/>
        <end position="129"/>
    </location>
</feature>
<gene>
    <name evidence="3" type="ORF">DSTB1V02_LOCUS6945</name>
</gene>
<reference evidence="3" key="1">
    <citation type="submission" date="2020-11" db="EMBL/GenBank/DDBJ databases">
        <authorList>
            <person name="Tran Van P."/>
        </authorList>
    </citation>
    <scope>NUCLEOTIDE SEQUENCE</scope>
</reference>
<evidence type="ECO:0000256" key="1">
    <source>
        <dbReference type="SAM" id="MobiDB-lite"/>
    </source>
</evidence>
<name>A0A7R8XH40_9CRUS</name>
<evidence type="ECO:0000256" key="2">
    <source>
        <dbReference type="SAM" id="Phobius"/>
    </source>
</evidence>
<feature type="transmembrane region" description="Helical" evidence="2">
    <location>
        <begin position="21"/>
        <end position="44"/>
    </location>
</feature>
<proteinExistence type="predicted"/>
<dbReference type="EMBL" id="CAJPEV010001338">
    <property type="protein sequence ID" value="CAG0892119.1"/>
    <property type="molecule type" value="Genomic_DNA"/>
</dbReference>
<dbReference type="Proteomes" id="UP000677054">
    <property type="component" value="Unassembled WGS sequence"/>
</dbReference>
<keyword evidence="4" id="KW-1185">Reference proteome</keyword>
<evidence type="ECO:0000313" key="4">
    <source>
        <dbReference type="Proteomes" id="UP000677054"/>
    </source>
</evidence>